<dbReference type="Gene3D" id="2.40.420.20">
    <property type="match status" value="1"/>
</dbReference>
<gene>
    <name evidence="4" type="ORF">AKL17_1913</name>
</gene>
<evidence type="ECO:0000313" key="4">
    <source>
        <dbReference type="EMBL" id="AMY69162.1"/>
    </source>
</evidence>
<keyword evidence="5" id="KW-1185">Reference proteome</keyword>
<dbReference type="AlphaFoldDB" id="A0A159Z2E2"/>
<evidence type="ECO:0000313" key="5">
    <source>
        <dbReference type="Proteomes" id="UP000076128"/>
    </source>
</evidence>
<reference evidence="4 5" key="1">
    <citation type="submission" date="2015-09" db="EMBL/GenBank/DDBJ databases">
        <title>Complete genome sequence of Defluviimonas alba cai42t isolated from an oilfield in Xinjiang.</title>
        <authorList>
            <person name="Geng S."/>
            <person name="Pan X."/>
            <person name="Wu X."/>
        </authorList>
    </citation>
    <scope>NUCLEOTIDE SEQUENCE [LARGE SCALE GENOMIC DNA]</scope>
    <source>
        <strain evidence="5">cai42</strain>
    </source>
</reference>
<dbReference type="OrthoDB" id="9813967at2"/>
<dbReference type="Gene3D" id="1.10.287.470">
    <property type="entry name" value="Helix hairpin bin"/>
    <property type="match status" value="1"/>
</dbReference>
<name>A0A159Z2E2_9RHOB</name>
<dbReference type="GO" id="GO:0015562">
    <property type="term" value="F:efflux transmembrane transporter activity"/>
    <property type="evidence" value="ECO:0007669"/>
    <property type="project" value="TreeGrafter"/>
</dbReference>
<protein>
    <submittedName>
        <fullName evidence="4">Secretion protein HlyD</fullName>
    </submittedName>
</protein>
<feature type="signal peptide" evidence="3">
    <location>
        <begin position="1"/>
        <end position="19"/>
    </location>
</feature>
<evidence type="ECO:0000256" key="2">
    <source>
        <dbReference type="SAM" id="Coils"/>
    </source>
</evidence>
<feature type="coiled-coil region" evidence="2">
    <location>
        <begin position="89"/>
        <end position="154"/>
    </location>
</feature>
<feature type="chain" id="PRO_5007812093" evidence="3">
    <location>
        <begin position="20"/>
        <end position="350"/>
    </location>
</feature>
<organism evidence="4 5">
    <name type="scientific">Frigidibacter mobilis</name>
    <dbReference type="NCBI Taxonomy" id="1335048"/>
    <lineage>
        <taxon>Bacteria</taxon>
        <taxon>Pseudomonadati</taxon>
        <taxon>Pseudomonadota</taxon>
        <taxon>Alphaproteobacteria</taxon>
        <taxon>Rhodobacterales</taxon>
        <taxon>Paracoccaceae</taxon>
        <taxon>Frigidibacter</taxon>
    </lineage>
</organism>
<dbReference type="GO" id="GO:1990281">
    <property type="term" value="C:efflux pump complex"/>
    <property type="evidence" value="ECO:0007669"/>
    <property type="project" value="TreeGrafter"/>
</dbReference>
<dbReference type="KEGG" id="daa:AKL17_1913"/>
<dbReference type="Gene3D" id="2.40.50.100">
    <property type="match status" value="1"/>
</dbReference>
<dbReference type="PANTHER" id="PTHR30469">
    <property type="entry name" value="MULTIDRUG RESISTANCE PROTEIN MDTA"/>
    <property type="match status" value="1"/>
</dbReference>
<dbReference type="Proteomes" id="UP000076128">
    <property type="component" value="Chromosome"/>
</dbReference>
<sequence length="350" mass="35789">MKRLILSLGAALCAPAALAEPLPVRITTAALATPLQEVSLTGTLEPIEAFAVSFPQGGRVISIIPRAGDRIVVGQELARVDPTQTDTAVRAASANLVAAESSLREAQQASDRSQELLARGAGTRADFDNATRSLLAARAARDQAEAELAKAQTSQDNTVLHAFRAGTVTKRSAEPGQVVNPGQQVLEIAADAGLEAVFNAPDGIDLEAFLGNTVTLDLVDQPGLTLAGTITEISPLVDPDTRSVVLKARLDSSVPAGAVFGSPVVGHLTLAQAPVVTLPWAALTALAGGAAVWTVDPVTMTAGQVPVTVGSYGDDTVRLTAGVEPGALVVTDGSQLLFPGRLVAPVEAGN</sequence>
<dbReference type="SUPFAM" id="SSF111369">
    <property type="entry name" value="HlyD-like secretion proteins"/>
    <property type="match status" value="1"/>
</dbReference>
<keyword evidence="2" id="KW-0175">Coiled coil</keyword>
<dbReference type="EMBL" id="CP012661">
    <property type="protein sequence ID" value="AMY69162.1"/>
    <property type="molecule type" value="Genomic_DNA"/>
</dbReference>
<keyword evidence="3" id="KW-0732">Signal</keyword>
<comment type="similarity">
    <text evidence="1">Belongs to the membrane fusion protein (MFP) (TC 8.A.1) family.</text>
</comment>
<evidence type="ECO:0000256" key="3">
    <source>
        <dbReference type="SAM" id="SignalP"/>
    </source>
</evidence>
<proteinExistence type="inferred from homology"/>
<dbReference type="Gene3D" id="2.40.30.170">
    <property type="match status" value="1"/>
</dbReference>
<dbReference type="InterPro" id="IPR006143">
    <property type="entry name" value="RND_pump_MFP"/>
</dbReference>
<dbReference type="NCBIfam" id="TIGR01730">
    <property type="entry name" value="RND_mfp"/>
    <property type="match status" value="1"/>
</dbReference>
<dbReference type="PANTHER" id="PTHR30469:SF38">
    <property type="entry name" value="HLYD FAMILY SECRETION PROTEIN"/>
    <property type="match status" value="1"/>
</dbReference>
<evidence type="ECO:0000256" key="1">
    <source>
        <dbReference type="ARBA" id="ARBA00009477"/>
    </source>
</evidence>
<accession>A0A159Z2E2</accession>
<dbReference type="STRING" id="1335048.AKL17_1913"/>